<feature type="domain" description="S1 motif" evidence="2">
    <location>
        <begin position="47"/>
        <end position="111"/>
    </location>
</feature>
<feature type="region of interest" description="Disordered" evidence="1">
    <location>
        <begin position="1"/>
        <end position="28"/>
    </location>
</feature>
<accession>A0A383AUM4</accession>
<dbReference type="InterPro" id="IPR012340">
    <property type="entry name" value="NA-bd_OB-fold"/>
</dbReference>
<gene>
    <name evidence="3" type="ORF">METZ01_LOCUS463749</name>
</gene>
<dbReference type="PRINTS" id="PR00681">
    <property type="entry name" value="RIBOSOMALS1"/>
</dbReference>
<feature type="compositionally biased region" description="Acidic residues" evidence="1">
    <location>
        <begin position="10"/>
        <end position="19"/>
    </location>
</feature>
<organism evidence="3">
    <name type="scientific">marine metagenome</name>
    <dbReference type="NCBI Taxonomy" id="408172"/>
    <lineage>
        <taxon>unclassified sequences</taxon>
        <taxon>metagenomes</taxon>
        <taxon>ecological metagenomes</taxon>
    </lineage>
</organism>
<dbReference type="InterPro" id="IPR003029">
    <property type="entry name" value="S1_domain"/>
</dbReference>
<evidence type="ECO:0000259" key="2">
    <source>
        <dbReference type="PROSITE" id="PS50126"/>
    </source>
</evidence>
<dbReference type="Pfam" id="PF00575">
    <property type="entry name" value="S1"/>
    <property type="match status" value="1"/>
</dbReference>
<reference evidence="3" key="1">
    <citation type="submission" date="2018-05" db="EMBL/GenBank/DDBJ databases">
        <authorList>
            <person name="Lanie J.A."/>
            <person name="Ng W.-L."/>
            <person name="Kazmierczak K.M."/>
            <person name="Andrzejewski T.M."/>
            <person name="Davidsen T.M."/>
            <person name="Wayne K.J."/>
            <person name="Tettelin H."/>
            <person name="Glass J.I."/>
            <person name="Rusch D."/>
            <person name="Podicherti R."/>
            <person name="Tsui H.-C.T."/>
            <person name="Winkler M.E."/>
        </authorList>
    </citation>
    <scope>NUCLEOTIDE SEQUENCE</scope>
</reference>
<sequence length="137" mass="15444">MAKSKTTATFEDDFDEEQKEDLTSEDQAARDEMEKYFSESLNQFKEGQIIQGTVIHLSKGLATIDVGFKSEGIVNMHEFPENGKNMSTGDIVEVFLERVEDNDGNVVLSKEKANKIKLWDELVKTHEADEIIEGTVV</sequence>
<protein>
    <recommendedName>
        <fullName evidence="2">S1 motif domain-containing protein</fullName>
    </recommendedName>
</protein>
<evidence type="ECO:0000256" key="1">
    <source>
        <dbReference type="SAM" id="MobiDB-lite"/>
    </source>
</evidence>
<dbReference type="Gene3D" id="2.40.50.140">
    <property type="entry name" value="Nucleic acid-binding proteins"/>
    <property type="match status" value="1"/>
</dbReference>
<dbReference type="PROSITE" id="PS50126">
    <property type="entry name" value="S1"/>
    <property type="match status" value="1"/>
</dbReference>
<dbReference type="AlphaFoldDB" id="A0A383AUM4"/>
<dbReference type="EMBL" id="UINC01194685">
    <property type="protein sequence ID" value="SVE10895.1"/>
    <property type="molecule type" value="Genomic_DNA"/>
</dbReference>
<dbReference type="SUPFAM" id="SSF50249">
    <property type="entry name" value="Nucleic acid-binding proteins"/>
    <property type="match status" value="1"/>
</dbReference>
<name>A0A383AUM4_9ZZZZ</name>
<proteinExistence type="predicted"/>
<dbReference type="GO" id="GO:0003676">
    <property type="term" value="F:nucleic acid binding"/>
    <property type="evidence" value="ECO:0007669"/>
    <property type="project" value="InterPro"/>
</dbReference>
<dbReference type="SMART" id="SM00316">
    <property type="entry name" value="S1"/>
    <property type="match status" value="1"/>
</dbReference>
<feature type="non-terminal residue" evidence="3">
    <location>
        <position position="137"/>
    </location>
</feature>
<dbReference type="InterPro" id="IPR035104">
    <property type="entry name" value="Ribosomal_protein_S1-like"/>
</dbReference>
<evidence type="ECO:0000313" key="3">
    <source>
        <dbReference type="EMBL" id="SVE10895.1"/>
    </source>
</evidence>